<dbReference type="Gene3D" id="1.10.150.320">
    <property type="entry name" value="Photosystem II 12 kDa extrinsic protein"/>
    <property type="match status" value="2"/>
</dbReference>
<dbReference type="PANTHER" id="PTHR21180:SF32">
    <property type="entry name" value="ENDONUCLEASE_EXONUCLEASE_PHOSPHATASE FAMILY DOMAIN-CONTAINING PROTEIN 1"/>
    <property type="match status" value="1"/>
</dbReference>
<sequence>MDLNGASPLELQQLPGVGCVTARLIVEARPFSAVEDLLRVKGIGSVKFAAITAQNQVFVGLRSPVDTVESNSDLNENYSKIDLNAASKTELQQLKGVGPALAQRIVEARPFHRKEDLLAVKGIGTKSYAKIQVGAQVPGSEDGLQGDTKCSQDRVEQGENFSICREIENDVRGNVFPMWEGGEESKRSLIVASWNIRNISKRKETVLLERIADVLDEFDLVALQEVRDLIVLKKLKTMLPGWGYVVSEPVGRKTPGAKKRVERYAFFYRRCAVQLVEKCSLLEGGKNVFTRLPCLATFRATKECVLQEFELALMNVHVSFGEKEARYAEIVEINRLAADLSDNFGETRKVVVLGDFNLSPQDVLGSLGSHRMALIRSPLSTTVFGKLYDNIWLDRSDFSRNSETGSDKEYEYLVGSGVLRVDWRYYPPSKSSNICVQDPLNSMIPRLQTYMSRVQCGYEISDHCPVWVAFAAARKRNETIWKSEDSSVTGGGSVMA</sequence>
<dbReference type="SMART" id="SM00476">
    <property type="entry name" value="DNaseIc"/>
    <property type="match status" value="1"/>
</dbReference>
<dbReference type="GO" id="GO:0004536">
    <property type="term" value="F:DNA nuclease activity"/>
    <property type="evidence" value="ECO:0007669"/>
    <property type="project" value="InterPro"/>
</dbReference>
<dbReference type="InterPro" id="IPR010994">
    <property type="entry name" value="RuvA_2-like"/>
</dbReference>
<dbReference type="PANTHER" id="PTHR21180">
    <property type="entry name" value="ENDONUCLEASE/EXONUCLEASE/PHOSPHATASE FAMILY DOMAIN-CONTAINING PROTEIN 1"/>
    <property type="match status" value="1"/>
</dbReference>
<evidence type="ECO:0000313" key="5">
    <source>
        <dbReference type="Proteomes" id="UP001165121"/>
    </source>
</evidence>
<dbReference type="EMBL" id="BSXT01003635">
    <property type="protein sequence ID" value="GMF54911.1"/>
    <property type="molecule type" value="Genomic_DNA"/>
</dbReference>
<feature type="domain" description="Helix-hairpin-helix DNA-binding motif class 1" evidence="3">
    <location>
        <begin position="89"/>
        <end position="108"/>
    </location>
</feature>
<gene>
    <name evidence="4" type="ORF">Pfra01_002298100</name>
</gene>
<evidence type="ECO:0000313" key="4">
    <source>
        <dbReference type="EMBL" id="GMF54911.1"/>
    </source>
</evidence>
<dbReference type="SMART" id="SM00278">
    <property type="entry name" value="HhH1"/>
    <property type="match status" value="4"/>
</dbReference>
<dbReference type="CDD" id="cd10283">
    <property type="entry name" value="MnuA_DNase1-like"/>
    <property type="match status" value="1"/>
</dbReference>
<dbReference type="SUPFAM" id="SSF81585">
    <property type="entry name" value="PsbU/PolX domain-like"/>
    <property type="match status" value="1"/>
</dbReference>
<dbReference type="Pfam" id="PF03372">
    <property type="entry name" value="Exo_endo_phos"/>
    <property type="match status" value="1"/>
</dbReference>
<dbReference type="SUPFAM" id="SSF56219">
    <property type="entry name" value="DNase I-like"/>
    <property type="match status" value="1"/>
</dbReference>
<proteinExistence type="inferred from homology"/>
<dbReference type="GO" id="GO:0003677">
    <property type="term" value="F:DNA binding"/>
    <property type="evidence" value="ECO:0007669"/>
    <property type="project" value="InterPro"/>
</dbReference>
<evidence type="ECO:0000256" key="1">
    <source>
        <dbReference type="ARBA" id="ARBA00007359"/>
    </source>
</evidence>
<dbReference type="GO" id="GO:0006281">
    <property type="term" value="P:DNA repair"/>
    <property type="evidence" value="ECO:0007669"/>
    <property type="project" value="InterPro"/>
</dbReference>
<evidence type="ECO:0000259" key="3">
    <source>
        <dbReference type="SMART" id="SM00278"/>
    </source>
</evidence>
<reference evidence="4" key="1">
    <citation type="submission" date="2023-04" db="EMBL/GenBank/DDBJ databases">
        <title>Phytophthora fragariaefolia NBRC 109709.</title>
        <authorList>
            <person name="Ichikawa N."/>
            <person name="Sato H."/>
            <person name="Tonouchi N."/>
        </authorList>
    </citation>
    <scope>NUCLEOTIDE SEQUENCE</scope>
    <source>
        <strain evidence="4">NBRC 109709</strain>
    </source>
</reference>
<dbReference type="Gene3D" id="3.60.10.10">
    <property type="entry name" value="Endonuclease/exonuclease/phosphatase"/>
    <property type="match status" value="1"/>
</dbReference>
<dbReference type="GO" id="GO:0006308">
    <property type="term" value="P:DNA catabolic process"/>
    <property type="evidence" value="ECO:0007669"/>
    <property type="project" value="InterPro"/>
</dbReference>
<dbReference type="InterPro" id="IPR005135">
    <property type="entry name" value="Endo/exonuclease/phosphatase"/>
</dbReference>
<dbReference type="SUPFAM" id="SSF47781">
    <property type="entry name" value="RuvA domain 2-like"/>
    <property type="match status" value="1"/>
</dbReference>
<protein>
    <recommendedName>
        <fullName evidence="2">Endonuclease/exonuclease/phosphatase family domain-containing protein 1</fullName>
    </recommendedName>
</protein>
<dbReference type="InterPro" id="IPR036691">
    <property type="entry name" value="Endo/exonu/phosph_ase_sf"/>
</dbReference>
<feature type="domain" description="Helix-hairpin-helix DNA-binding motif class 1" evidence="3">
    <location>
        <begin position="9"/>
        <end position="28"/>
    </location>
</feature>
<dbReference type="AlphaFoldDB" id="A0A9W6Y768"/>
<feature type="domain" description="Helix-hairpin-helix DNA-binding motif class 1" evidence="3">
    <location>
        <begin position="115"/>
        <end position="134"/>
    </location>
</feature>
<feature type="domain" description="Helix-hairpin-helix DNA-binding motif class 1" evidence="3">
    <location>
        <begin position="35"/>
        <end position="54"/>
    </location>
</feature>
<comment type="caution">
    <text evidence="4">The sequence shown here is derived from an EMBL/GenBank/DDBJ whole genome shotgun (WGS) entry which is preliminary data.</text>
</comment>
<dbReference type="InterPro" id="IPR003583">
    <property type="entry name" value="Hlx-hairpin-Hlx_DNA-bd_motif"/>
</dbReference>
<dbReference type="OrthoDB" id="6237065at2759"/>
<organism evidence="4 5">
    <name type="scientific">Phytophthora fragariaefolia</name>
    <dbReference type="NCBI Taxonomy" id="1490495"/>
    <lineage>
        <taxon>Eukaryota</taxon>
        <taxon>Sar</taxon>
        <taxon>Stramenopiles</taxon>
        <taxon>Oomycota</taxon>
        <taxon>Peronosporomycetes</taxon>
        <taxon>Peronosporales</taxon>
        <taxon>Peronosporaceae</taxon>
        <taxon>Phytophthora</taxon>
    </lineage>
</organism>
<comment type="similarity">
    <text evidence="1">Belongs to the DNase I family.</text>
</comment>
<keyword evidence="5" id="KW-1185">Reference proteome</keyword>
<dbReference type="Proteomes" id="UP001165121">
    <property type="component" value="Unassembled WGS sequence"/>
</dbReference>
<evidence type="ECO:0000256" key="2">
    <source>
        <dbReference type="ARBA" id="ARBA00015260"/>
    </source>
</evidence>
<dbReference type="Pfam" id="PF12836">
    <property type="entry name" value="HHH_3"/>
    <property type="match status" value="2"/>
</dbReference>
<dbReference type="InterPro" id="IPR051675">
    <property type="entry name" value="Endo/Exo/Phosphatase_dom_1"/>
</dbReference>
<dbReference type="InterPro" id="IPR016202">
    <property type="entry name" value="DNase_I"/>
</dbReference>
<accession>A0A9W6Y768</accession>
<name>A0A9W6Y768_9STRA</name>